<reference evidence="1" key="1">
    <citation type="submission" date="2020-07" db="EMBL/GenBank/DDBJ databases">
        <authorList>
            <person name="Tarantini F.S."/>
            <person name="Hong K.W."/>
            <person name="Chan K.G."/>
        </authorList>
    </citation>
    <scope>NUCLEOTIDE SEQUENCE</scope>
    <source>
        <strain evidence="1">32-07</strain>
    </source>
</reference>
<evidence type="ECO:0008006" key="3">
    <source>
        <dbReference type="Google" id="ProtNLM"/>
    </source>
</evidence>
<dbReference type="RefSeq" id="WP_231329634.1">
    <property type="nucleotide sequence ID" value="NZ_CP059572.1"/>
</dbReference>
<accession>A0ABX8R1V1</accession>
<keyword evidence="2" id="KW-1185">Reference proteome</keyword>
<name>A0ABX8R1V1_9ACTN</name>
<evidence type="ECO:0000313" key="1">
    <source>
        <dbReference type="EMBL" id="QXJ23947.1"/>
    </source>
</evidence>
<organism evidence="1 2">
    <name type="scientific">Actinomadura graeca</name>
    <dbReference type="NCBI Taxonomy" id="2750812"/>
    <lineage>
        <taxon>Bacteria</taxon>
        <taxon>Bacillati</taxon>
        <taxon>Actinomycetota</taxon>
        <taxon>Actinomycetes</taxon>
        <taxon>Streptosporangiales</taxon>
        <taxon>Thermomonosporaceae</taxon>
        <taxon>Actinomadura</taxon>
    </lineage>
</organism>
<proteinExistence type="predicted"/>
<sequence length="199" mass="21014">MNVRRLLTQGGAGIGGTVLLAGAMWLHSIEPKVEAGELDPIRGSGRIGQDVGNHEFVVRVERVEAARSLAPSLSLGDPPPIGSDGVYLVVRLRATTRRAPLKLTSAELETPGGPSYRAGPRTGAGDVVQPEFQPMIWTPTVFVFELPRERVAGAHLVVGTGGLLPQLSAAADIDLGLTGARAAELIRTASDRYDVRARP</sequence>
<gene>
    <name evidence="1" type="ORF">AGRA3207_005181</name>
</gene>
<dbReference type="EMBL" id="CP059572">
    <property type="protein sequence ID" value="QXJ23947.1"/>
    <property type="molecule type" value="Genomic_DNA"/>
</dbReference>
<evidence type="ECO:0000313" key="2">
    <source>
        <dbReference type="Proteomes" id="UP001049518"/>
    </source>
</evidence>
<dbReference type="Proteomes" id="UP001049518">
    <property type="component" value="Chromosome"/>
</dbReference>
<protein>
    <recommendedName>
        <fullName evidence="3">DUF4352 domain-containing protein</fullName>
    </recommendedName>
</protein>